<comment type="function">
    <text evidence="4">Required for maturation of urease via the functional incorporation of the urease nickel metallocenter.</text>
</comment>
<protein>
    <recommendedName>
        <fullName evidence="4">Urease accessory protein UreD</fullName>
    </recommendedName>
</protein>
<keyword evidence="2 4" id="KW-0996">Nickel insertion</keyword>
<dbReference type="PATRIC" id="fig|1315283.4.peg.1892"/>
<accession>A0A0U2MQ67</accession>
<sequence>MMTLSSMPVTHRADAKSGHSFDANRHWAASLTLGFCAQNSGDTRVTRMNIARHYGPLRVQRPFYPEGKDGCCHVYLLHPPGGVVSGDALNIDITLTKGAHSLITTPAANKLYKADSNGVAWSQTTNLKVDDNAILEWLPQETLAFDGSRGVQVFNIELAKTAKCLGWEILGLGRPASDLPFATGCIEQRFELTQDGKPLWLERQNLDPSHPRFNGKWGQGGATVHGTFWTVGLSDPTAAIAALREQLPPSNNWAATYRRGVLLVRYLGHERNQVWKLFEQVREILRPLLSGHQATIPRIWLT</sequence>
<evidence type="ECO:0000313" key="5">
    <source>
        <dbReference type="EMBL" id="ALS33300.1"/>
    </source>
</evidence>
<organism evidence="5">
    <name type="scientific">Pseudoalteromonas translucida KMM 520</name>
    <dbReference type="NCBI Taxonomy" id="1315283"/>
    <lineage>
        <taxon>Bacteria</taxon>
        <taxon>Pseudomonadati</taxon>
        <taxon>Pseudomonadota</taxon>
        <taxon>Gammaproteobacteria</taxon>
        <taxon>Alteromonadales</taxon>
        <taxon>Pseudoalteromonadaceae</taxon>
        <taxon>Pseudoalteromonas</taxon>
    </lineage>
</organism>
<dbReference type="GO" id="GO:0016151">
    <property type="term" value="F:nickel cation binding"/>
    <property type="evidence" value="ECO:0007669"/>
    <property type="project" value="UniProtKB-UniRule"/>
</dbReference>
<evidence type="ECO:0000256" key="4">
    <source>
        <dbReference type="HAMAP-Rule" id="MF_01384"/>
    </source>
</evidence>
<dbReference type="Pfam" id="PF01774">
    <property type="entry name" value="UreD"/>
    <property type="match status" value="1"/>
</dbReference>
<dbReference type="PANTHER" id="PTHR33643">
    <property type="entry name" value="UREASE ACCESSORY PROTEIN D"/>
    <property type="match status" value="1"/>
</dbReference>
<keyword evidence="3 4" id="KW-0143">Chaperone</keyword>
<dbReference type="InterPro" id="IPR002669">
    <property type="entry name" value="UreD"/>
</dbReference>
<dbReference type="EMBL" id="CP011034">
    <property type="protein sequence ID" value="ALS33300.1"/>
    <property type="molecule type" value="Genomic_DNA"/>
</dbReference>
<comment type="subcellular location">
    <subcellularLocation>
        <location evidence="4">Cytoplasm</location>
    </subcellularLocation>
</comment>
<comment type="subunit">
    <text evidence="4">UreD, UreF and UreG form a complex that acts as a GTP-hydrolysis-dependent molecular chaperone, activating the urease apoprotein by helping to assemble the nickel containing metallocenter of UreC. The UreE protein probably delivers the nickel.</text>
</comment>
<dbReference type="RefSeq" id="WP_083497519.1">
    <property type="nucleotide sequence ID" value="NZ_CP011034.1"/>
</dbReference>
<keyword evidence="4" id="KW-0963">Cytoplasm</keyword>
<gene>
    <name evidence="4 5" type="primary">ureD</name>
    <name evidence="5" type="ORF">PTRA_a2185</name>
</gene>
<proteinExistence type="inferred from homology"/>
<dbReference type="GO" id="GO:0005737">
    <property type="term" value="C:cytoplasm"/>
    <property type="evidence" value="ECO:0007669"/>
    <property type="project" value="UniProtKB-SubCell"/>
</dbReference>
<dbReference type="KEGG" id="ptn:PTRA_a2185"/>
<reference evidence="5 6" key="1">
    <citation type="submission" date="2015-03" db="EMBL/GenBank/DDBJ databases">
        <authorList>
            <person name="Murphy D."/>
        </authorList>
    </citation>
    <scope>NUCLEOTIDE SEQUENCE [LARGE SCALE GENOMIC DNA]</scope>
    <source>
        <strain evidence="5 6">KMM 520</strain>
    </source>
</reference>
<evidence type="ECO:0000313" key="6">
    <source>
        <dbReference type="Proteomes" id="UP000065261"/>
    </source>
</evidence>
<comment type="similarity">
    <text evidence="1 4">Belongs to the UreD family.</text>
</comment>
<dbReference type="AlphaFoldDB" id="A0A0U2MQ67"/>
<name>A0A0U2MQ67_9GAMM</name>
<evidence type="ECO:0000256" key="2">
    <source>
        <dbReference type="ARBA" id="ARBA00022988"/>
    </source>
</evidence>
<dbReference type="HAMAP" id="MF_01384">
    <property type="entry name" value="UreD"/>
    <property type="match status" value="1"/>
</dbReference>
<dbReference type="Proteomes" id="UP000065261">
    <property type="component" value="Chromosome I"/>
</dbReference>
<dbReference type="OrthoDB" id="9798842at2"/>
<evidence type="ECO:0000256" key="1">
    <source>
        <dbReference type="ARBA" id="ARBA00007177"/>
    </source>
</evidence>
<evidence type="ECO:0000256" key="3">
    <source>
        <dbReference type="ARBA" id="ARBA00023186"/>
    </source>
</evidence>
<dbReference type="PANTHER" id="PTHR33643:SF1">
    <property type="entry name" value="UREASE ACCESSORY PROTEIN D"/>
    <property type="match status" value="1"/>
</dbReference>